<proteinExistence type="predicted"/>
<gene>
    <name evidence="1" type="ORF">B0A48_17623</name>
</gene>
<accession>A0A1V8SC24</accession>
<dbReference type="AlphaFoldDB" id="A0A1V8SC24"/>
<dbReference type="OrthoDB" id="4483229at2759"/>
<sequence>MSRVLEPGKLTAVCCATEISAEAKGHLLELNKLFEHLEQTDLVFVDSITKSYLEEDKRGHVSTSSASSDFVDKTPEECSQMLFDMCKAGSNINYENFVIYAARSTDDHAVLVAGKEYLVDDTTDQDQGTQLRSVRMGMGLVKDRTLSYLVNGDFREDVVELKAEKMEYFCDAMLGMY</sequence>
<reference evidence="2" key="1">
    <citation type="submission" date="2017-03" db="EMBL/GenBank/DDBJ databases">
        <title>Genomes of endolithic fungi from Antarctica.</title>
        <authorList>
            <person name="Coleine C."/>
            <person name="Masonjones S."/>
            <person name="Stajich J.E."/>
        </authorList>
    </citation>
    <scope>NUCLEOTIDE SEQUENCE [LARGE SCALE GENOMIC DNA]</scope>
    <source>
        <strain evidence="2">CCFEE 5527</strain>
    </source>
</reference>
<keyword evidence="2" id="KW-1185">Reference proteome</keyword>
<dbReference type="EMBL" id="NAJO01000067">
    <property type="protein sequence ID" value="OQN96371.1"/>
    <property type="molecule type" value="Genomic_DNA"/>
</dbReference>
<evidence type="ECO:0000313" key="2">
    <source>
        <dbReference type="Proteomes" id="UP000192596"/>
    </source>
</evidence>
<dbReference type="InParanoid" id="A0A1V8SC24"/>
<organism evidence="1 2">
    <name type="scientific">Cryoendolithus antarcticus</name>
    <dbReference type="NCBI Taxonomy" id="1507870"/>
    <lineage>
        <taxon>Eukaryota</taxon>
        <taxon>Fungi</taxon>
        <taxon>Dikarya</taxon>
        <taxon>Ascomycota</taxon>
        <taxon>Pezizomycotina</taxon>
        <taxon>Dothideomycetes</taxon>
        <taxon>Dothideomycetidae</taxon>
        <taxon>Cladosporiales</taxon>
        <taxon>Cladosporiaceae</taxon>
        <taxon>Cryoendolithus</taxon>
    </lineage>
</organism>
<comment type="caution">
    <text evidence="1">The sequence shown here is derived from an EMBL/GenBank/DDBJ whole genome shotgun (WGS) entry which is preliminary data.</text>
</comment>
<name>A0A1V8SC24_9PEZI</name>
<dbReference type="Proteomes" id="UP000192596">
    <property type="component" value="Unassembled WGS sequence"/>
</dbReference>
<protein>
    <submittedName>
        <fullName evidence="1">Uncharacterized protein</fullName>
    </submittedName>
</protein>
<evidence type="ECO:0000313" key="1">
    <source>
        <dbReference type="EMBL" id="OQN96371.1"/>
    </source>
</evidence>